<sequence>MSRLQGFASAALILVTSFSANAEKLVRDKNDIKVFVSEEQGENIKRFRGVTIVPAKLSALTALLHDLESAHQWIHALESVDVIEPYSPDFKQYTSYSIISTPWPTQDRDNVVFNQTYQDSVSKVVTVTMQSKSDLMPKTKKYVRIPKFEGYWQFIPVSEAETKVVFSALSDPGGSVPSFIYNSMIEDAPYYTLLNLRKMMPLESEYTDKQYAYIEDFKEVKGHENDIESN</sequence>
<dbReference type="PIRSF" id="PIRSF039033">
    <property type="entry name" value="START_dom"/>
    <property type="match status" value="1"/>
</dbReference>
<dbReference type="Proteomes" id="UP000180253">
    <property type="component" value="Unassembled WGS sequence"/>
</dbReference>
<feature type="chain" id="PRO_5010192792" description="START domain-containing protein" evidence="1">
    <location>
        <begin position="23"/>
        <end position="230"/>
    </location>
</feature>
<dbReference type="PANTHER" id="PTHR19308:SF14">
    <property type="entry name" value="START DOMAIN-CONTAINING PROTEIN"/>
    <property type="match status" value="1"/>
</dbReference>
<dbReference type="CDD" id="cd08876">
    <property type="entry name" value="START_1"/>
    <property type="match status" value="1"/>
</dbReference>
<gene>
    <name evidence="3" type="ORF">BIW53_09390</name>
</gene>
<organism evidence="3 4">
    <name type="scientific">Pseudoalteromonas byunsanensis</name>
    <dbReference type="NCBI Taxonomy" id="327939"/>
    <lineage>
        <taxon>Bacteria</taxon>
        <taxon>Pseudomonadati</taxon>
        <taxon>Pseudomonadota</taxon>
        <taxon>Gammaproteobacteria</taxon>
        <taxon>Alteromonadales</taxon>
        <taxon>Pseudoalteromonadaceae</taxon>
        <taxon>Pseudoalteromonas</taxon>
    </lineage>
</organism>
<evidence type="ECO:0000313" key="4">
    <source>
        <dbReference type="Proteomes" id="UP000180253"/>
    </source>
</evidence>
<keyword evidence="4" id="KW-1185">Reference proteome</keyword>
<dbReference type="Pfam" id="PF01852">
    <property type="entry name" value="START"/>
    <property type="match status" value="1"/>
</dbReference>
<feature type="signal peptide" evidence="1">
    <location>
        <begin position="1"/>
        <end position="22"/>
    </location>
</feature>
<dbReference type="GO" id="GO:0008289">
    <property type="term" value="F:lipid binding"/>
    <property type="evidence" value="ECO:0007669"/>
    <property type="project" value="InterPro"/>
</dbReference>
<evidence type="ECO:0000313" key="3">
    <source>
        <dbReference type="EMBL" id="OHU96004.1"/>
    </source>
</evidence>
<dbReference type="RefSeq" id="WP_070991571.1">
    <property type="nucleotide sequence ID" value="NZ_CBCSHD010000001.1"/>
</dbReference>
<dbReference type="InterPro" id="IPR023393">
    <property type="entry name" value="START-like_dom_sf"/>
</dbReference>
<reference evidence="3 4" key="1">
    <citation type="submission" date="2016-10" db="EMBL/GenBank/DDBJ databases">
        <title>Pseudoalteromonas amylolytica sp. nov., isolated from the surface seawater.</title>
        <authorList>
            <person name="Wu Y.-H."/>
            <person name="Cheng H."/>
            <person name="Jin X.-B."/>
            <person name="Wang C.-S."/>
            <person name="Xu X.-W."/>
        </authorList>
    </citation>
    <scope>NUCLEOTIDE SEQUENCE [LARGE SCALE GENOMIC DNA]</scope>
    <source>
        <strain evidence="3 4">JCM 12483</strain>
    </source>
</reference>
<dbReference type="GO" id="GO:0005737">
    <property type="term" value="C:cytoplasm"/>
    <property type="evidence" value="ECO:0007669"/>
    <property type="project" value="UniProtKB-ARBA"/>
</dbReference>
<protein>
    <recommendedName>
        <fullName evidence="2">START domain-containing protein</fullName>
    </recommendedName>
</protein>
<evidence type="ECO:0000259" key="2">
    <source>
        <dbReference type="PROSITE" id="PS50848"/>
    </source>
</evidence>
<dbReference type="PANTHER" id="PTHR19308">
    <property type="entry name" value="PHOSPHATIDYLCHOLINE TRANSFER PROTEIN"/>
    <property type="match status" value="1"/>
</dbReference>
<dbReference type="AlphaFoldDB" id="A0A1S1N9G1"/>
<feature type="domain" description="START" evidence="2">
    <location>
        <begin position="46"/>
        <end position="198"/>
    </location>
</feature>
<dbReference type="InterPro" id="IPR051213">
    <property type="entry name" value="START_lipid_transfer"/>
</dbReference>
<dbReference type="PROSITE" id="PS50848">
    <property type="entry name" value="START"/>
    <property type="match status" value="1"/>
</dbReference>
<evidence type="ECO:0000256" key="1">
    <source>
        <dbReference type="SAM" id="SignalP"/>
    </source>
</evidence>
<dbReference type="STRING" id="327939.BIW53_09390"/>
<keyword evidence="1" id="KW-0732">Signal</keyword>
<dbReference type="Gene3D" id="3.30.530.20">
    <property type="match status" value="1"/>
</dbReference>
<proteinExistence type="predicted"/>
<dbReference type="InterPro" id="IPR002913">
    <property type="entry name" value="START_lipid-bd_dom"/>
</dbReference>
<comment type="caution">
    <text evidence="3">The sequence shown here is derived from an EMBL/GenBank/DDBJ whole genome shotgun (WGS) entry which is preliminary data.</text>
</comment>
<accession>A0A1S1N9G1</accession>
<dbReference type="OrthoDB" id="5734556at2"/>
<dbReference type="InterPro" id="IPR028347">
    <property type="entry name" value="START_dom_prot"/>
</dbReference>
<dbReference type="EMBL" id="MNAN01000028">
    <property type="protein sequence ID" value="OHU96004.1"/>
    <property type="molecule type" value="Genomic_DNA"/>
</dbReference>
<name>A0A1S1N9G1_9GAMM</name>
<dbReference type="SUPFAM" id="SSF55961">
    <property type="entry name" value="Bet v1-like"/>
    <property type="match status" value="1"/>
</dbReference>